<organism evidence="1 2">
    <name type="scientific">Nonomuraea maheshkhaliensis</name>
    <dbReference type="NCBI Taxonomy" id="419590"/>
    <lineage>
        <taxon>Bacteria</taxon>
        <taxon>Bacillati</taxon>
        <taxon>Actinomycetota</taxon>
        <taxon>Actinomycetes</taxon>
        <taxon>Streptosporangiales</taxon>
        <taxon>Streptosporangiaceae</taxon>
        <taxon>Nonomuraea</taxon>
    </lineage>
</organism>
<accession>A0ABN2FPT5</accession>
<protein>
    <submittedName>
        <fullName evidence="1">Uncharacterized protein</fullName>
    </submittedName>
</protein>
<reference evidence="1 2" key="1">
    <citation type="journal article" date="2019" name="Int. J. Syst. Evol. Microbiol.">
        <title>The Global Catalogue of Microorganisms (GCM) 10K type strain sequencing project: providing services to taxonomists for standard genome sequencing and annotation.</title>
        <authorList>
            <consortium name="The Broad Institute Genomics Platform"/>
            <consortium name="The Broad Institute Genome Sequencing Center for Infectious Disease"/>
            <person name="Wu L."/>
            <person name="Ma J."/>
        </authorList>
    </citation>
    <scope>NUCLEOTIDE SEQUENCE [LARGE SCALE GENOMIC DNA]</scope>
    <source>
        <strain evidence="1 2">JCM 13929</strain>
    </source>
</reference>
<dbReference type="EMBL" id="BAAAMU010000052">
    <property type="protein sequence ID" value="GAA1655464.1"/>
    <property type="molecule type" value="Genomic_DNA"/>
</dbReference>
<evidence type="ECO:0000313" key="2">
    <source>
        <dbReference type="Proteomes" id="UP001500064"/>
    </source>
</evidence>
<sequence length="129" mass="13267">MTASTSAPGRPAARLLRHLGRRGASFLTSALIVALVLPSGTARAIADVAVNLHLTGFYGSVAVHVNGPRVATCSVSNCVHLVPFGSAVRLIPDGDVTSWGPGPCQNVFGTKSCDFTALSNTSFQVSFLG</sequence>
<gene>
    <name evidence="1" type="ORF">GCM10009733_061160</name>
</gene>
<comment type="caution">
    <text evidence="1">The sequence shown here is derived from an EMBL/GenBank/DDBJ whole genome shotgun (WGS) entry which is preliminary data.</text>
</comment>
<evidence type="ECO:0000313" key="1">
    <source>
        <dbReference type="EMBL" id="GAA1655464.1"/>
    </source>
</evidence>
<keyword evidence="2" id="KW-1185">Reference proteome</keyword>
<dbReference type="Proteomes" id="UP001500064">
    <property type="component" value="Unassembled WGS sequence"/>
</dbReference>
<name>A0ABN2FPT5_9ACTN</name>
<proteinExistence type="predicted"/>
<dbReference type="RefSeq" id="WP_346109982.1">
    <property type="nucleotide sequence ID" value="NZ_BAAAMU010000052.1"/>
</dbReference>